<reference evidence="2" key="1">
    <citation type="journal article" date="2022" name="Mol. Ecol. Resour.">
        <title>The genomes of chicory, endive, great burdock and yacon provide insights into Asteraceae palaeo-polyploidization history and plant inulin production.</title>
        <authorList>
            <person name="Fan W."/>
            <person name="Wang S."/>
            <person name="Wang H."/>
            <person name="Wang A."/>
            <person name="Jiang F."/>
            <person name="Liu H."/>
            <person name="Zhao H."/>
            <person name="Xu D."/>
            <person name="Zhang Y."/>
        </authorList>
    </citation>
    <scope>NUCLEOTIDE SEQUENCE [LARGE SCALE GENOMIC DNA]</scope>
    <source>
        <strain evidence="2">cv. Punajuju</strain>
    </source>
</reference>
<protein>
    <submittedName>
        <fullName evidence="1">Uncharacterized protein</fullName>
    </submittedName>
</protein>
<reference evidence="1 2" key="2">
    <citation type="journal article" date="2022" name="Mol. Ecol. Resour.">
        <title>The genomes of chicory, endive, great burdock and yacon provide insights into Asteraceae paleo-polyploidization history and plant inulin production.</title>
        <authorList>
            <person name="Fan W."/>
            <person name="Wang S."/>
            <person name="Wang H."/>
            <person name="Wang A."/>
            <person name="Jiang F."/>
            <person name="Liu H."/>
            <person name="Zhao H."/>
            <person name="Xu D."/>
            <person name="Zhang Y."/>
        </authorList>
    </citation>
    <scope>NUCLEOTIDE SEQUENCE [LARGE SCALE GENOMIC DNA]</scope>
    <source>
        <strain evidence="2">cv. Punajuju</strain>
        <tissue evidence="1">Leaves</tissue>
    </source>
</reference>
<sequence>MLMKLRKEKELLRSIIISVSCFEEITATAITSLPGRRRLHPVAMSPSTSEVPVLILQRQRFRKEERERIRAKTETPFSRYRGREEAYAAGGGG</sequence>
<proteinExistence type="predicted"/>
<organism evidence="1 2">
    <name type="scientific">Cichorium intybus</name>
    <name type="common">Chicory</name>
    <dbReference type="NCBI Taxonomy" id="13427"/>
    <lineage>
        <taxon>Eukaryota</taxon>
        <taxon>Viridiplantae</taxon>
        <taxon>Streptophyta</taxon>
        <taxon>Embryophyta</taxon>
        <taxon>Tracheophyta</taxon>
        <taxon>Spermatophyta</taxon>
        <taxon>Magnoliopsida</taxon>
        <taxon>eudicotyledons</taxon>
        <taxon>Gunneridae</taxon>
        <taxon>Pentapetalae</taxon>
        <taxon>asterids</taxon>
        <taxon>campanulids</taxon>
        <taxon>Asterales</taxon>
        <taxon>Asteraceae</taxon>
        <taxon>Cichorioideae</taxon>
        <taxon>Cichorieae</taxon>
        <taxon>Cichoriinae</taxon>
        <taxon>Cichorium</taxon>
    </lineage>
</organism>
<evidence type="ECO:0000313" key="2">
    <source>
        <dbReference type="Proteomes" id="UP001055811"/>
    </source>
</evidence>
<gene>
    <name evidence="1" type="ORF">L2E82_01767</name>
</gene>
<evidence type="ECO:0000313" key="1">
    <source>
        <dbReference type="EMBL" id="KAI3788984.1"/>
    </source>
</evidence>
<keyword evidence="2" id="KW-1185">Reference proteome</keyword>
<dbReference type="Proteomes" id="UP001055811">
    <property type="component" value="Linkage Group LG01"/>
</dbReference>
<accession>A0ACB9GZS7</accession>
<dbReference type="EMBL" id="CM042009">
    <property type="protein sequence ID" value="KAI3788984.1"/>
    <property type="molecule type" value="Genomic_DNA"/>
</dbReference>
<name>A0ACB9GZS7_CICIN</name>
<comment type="caution">
    <text evidence="1">The sequence shown here is derived from an EMBL/GenBank/DDBJ whole genome shotgun (WGS) entry which is preliminary data.</text>
</comment>